<feature type="domain" description="VQ" evidence="2">
    <location>
        <begin position="23"/>
        <end position="46"/>
    </location>
</feature>
<dbReference type="RefSeq" id="XP_018678896.1">
    <property type="nucleotide sequence ID" value="XM_018823351.1"/>
</dbReference>
<evidence type="ECO:0000256" key="1">
    <source>
        <dbReference type="SAM" id="MobiDB-lite"/>
    </source>
</evidence>
<dbReference type="AlphaFoldDB" id="A0A804IHF8"/>
<feature type="region of interest" description="Disordered" evidence="1">
    <location>
        <begin position="102"/>
        <end position="128"/>
    </location>
</feature>
<dbReference type="InterPro" id="IPR008889">
    <property type="entry name" value="VQ"/>
</dbReference>
<accession>A0A804IHF8</accession>
<protein>
    <recommendedName>
        <fullName evidence="2">VQ domain-containing protein</fullName>
    </recommendedName>
</protein>
<dbReference type="OMA" id="RVYNIRS"/>
<reference evidence="3" key="1">
    <citation type="submission" date="2021-05" db="UniProtKB">
        <authorList>
            <consortium name="EnsemblPlants"/>
        </authorList>
    </citation>
    <scope>IDENTIFICATION</scope>
    <source>
        <strain evidence="3">subsp. malaccensis</strain>
    </source>
</reference>
<dbReference type="EnsemblPlants" id="Ma03_t28630.1">
    <property type="protein sequence ID" value="Ma03_p28630.1"/>
    <property type="gene ID" value="Ma03_g28630"/>
</dbReference>
<organism evidence="3 4">
    <name type="scientific">Musa acuminata subsp. malaccensis</name>
    <name type="common">Wild banana</name>
    <name type="synonym">Musa malaccensis</name>
    <dbReference type="NCBI Taxonomy" id="214687"/>
    <lineage>
        <taxon>Eukaryota</taxon>
        <taxon>Viridiplantae</taxon>
        <taxon>Streptophyta</taxon>
        <taxon>Embryophyta</taxon>
        <taxon>Tracheophyta</taxon>
        <taxon>Spermatophyta</taxon>
        <taxon>Magnoliopsida</taxon>
        <taxon>Liliopsida</taxon>
        <taxon>Zingiberales</taxon>
        <taxon>Musaceae</taxon>
        <taxon>Musa</taxon>
    </lineage>
</organism>
<dbReference type="Gramene" id="Ma03_t28630.1">
    <property type="protein sequence ID" value="Ma03_p28630.1"/>
    <property type="gene ID" value="Ma03_g28630"/>
</dbReference>
<dbReference type="OrthoDB" id="780621at2759"/>
<dbReference type="Pfam" id="PF05678">
    <property type="entry name" value="VQ"/>
    <property type="match status" value="1"/>
</dbReference>
<dbReference type="PANTHER" id="PTHR33783:SF1">
    <property type="entry name" value="PROTEIN HAIKU1"/>
    <property type="match status" value="1"/>
</dbReference>
<evidence type="ECO:0000313" key="3">
    <source>
        <dbReference type="EnsemblPlants" id="Ma03_p28630.1"/>
    </source>
</evidence>
<dbReference type="GeneID" id="103979504"/>
<dbReference type="InterPro" id="IPR039612">
    <property type="entry name" value="VQ_5/9/14"/>
</dbReference>
<dbReference type="InParanoid" id="A0A804IHF8"/>
<keyword evidence="4" id="KW-1185">Reference proteome</keyword>
<feature type="region of interest" description="Disordered" evidence="1">
    <location>
        <begin position="1"/>
        <end position="86"/>
    </location>
</feature>
<evidence type="ECO:0000259" key="2">
    <source>
        <dbReference type="Pfam" id="PF05678"/>
    </source>
</evidence>
<evidence type="ECO:0000313" key="4">
    <source>
        <dbReference type="Proteomes" id="UP000012960"/>
    </source>
</evidence>
<feature type="compositionally biased region" description="Polar residues" evidence="1">
    <location>
        <begin position="1"/>
        <end position="10"/>
    </location>
</feature>
<feature type="compositionally biased region" description="Pro residues" evidence="1">
    <location>
        <begin position="61"/>
        <end position="71"/>
    </location>
</feature>
<proteinExistence type="predicted"/>
<sequence>MESSRNQHSLGVNKAIKKEGPRQPRVYNIRSSDFRSVVQQLTGASASLPRPRRLNQARPQPLAPLPRPSVPTTPADPAVPPPAETPFSAYMRFLEISLLHSDGSHRPAHSPLRPSPPPPLPLDLESPSAFLDLLSPRCPQLSP</sequence>
<dbReference type="PANTHER" id="PTHR33783">
    <property type="entry name" value="PROTEIN HAIKU1"/>
    <property type="match status" value="1"/>
</dbReference>
<dbReference type="Proteomes" id="UP000012960">
    <property type="component" value="Unplaced"/>
</dbReference>
<name>A0A804IHF8_MUSAM</name>